<feature type="region of interest" description="Disordered" evidence="15">
    <location>
        <begin position="1"/>
        <end position="81"/>
    </location>
</feature>
<evidence type="ECO:0000256" key="11">
    <source>
        <dbReference type="ARBA" id="ARBA00023034"/>
    </source>
</evidence>
<dbReference type="Bgee" id="ENSNFUG00015013207">
    <property type="expression patterns" value="Expressed in caudal fin and 3 other cell types or tissues"/>
</dbReference>
<evidence type="ECO:0000256" key="5">
    <source>
        <dbReference type="ARBA" id="ARBA00020434"/>
    </source>
</evidence>
<keyword evidence="14" id="KW-0175">Coiled coil</keyword>
<dbReference type="OMA" id="MLVNHRK"/>
<dbReference type="Pfam" id="PF09325">
    <property type="entry name" value="Vps5"/>
    <property type="match status" value="1"/>
</dbReference>
<dbReference type="InterPro" id="IPR027267">
    <property type="entry name" value="AH/BAR_dom_sf"/>
</dbReference>
<dbReference type="KEGG" id="nfu:107380827"/>
<dbReference type="GO" id="GO:0005794">
    <property type="term" value="C:Golgi apparatus"/>
    <property type="evidence" value="ECO:0007669"/>
    <property type="project" value="UniProtKB-SubCell"/>
</dbReference>
<dbReference type="PANTHER" id="PTHR10555:SF129">
    <property type="entry name" value="SORTING NEXIN-1"/>
    <property type="match status" value="1"/>
</dbReference>
<evidence type="ECO:0000256" key="10">
    <source>
        <dbReference type="ARBA" id="ARBA00022990"/>
    </source>
</evidence>
<dbReference type="EMBL" id="HADY01007979">
    <property type="protein sequence ID" value="SBP46464.1"/>
    <property type="molecule type" value="Transcribed_RNA"/>
</dbReference>
<dbReference type="CTD" id="337386"/>
<evidence type="ECO:0000313" key="17">
    <source>
        <dbReference type="EMBL" id="SBP46464.1"/>
    </source>
</evidence>
<dbReference type="GO" id="GO:0030027">
    <property type="term" value="C:lamellipodium"/>
    <property type="evidence" value="ECO:0007669"/>
    <property type="project" value="UniProtKB-SubCell"/>
</dbReference>
<evidence type="ECO:0000256" key="14">
    <source>
        <dbReference type="SAM" id="Coils"/>
    </source>
</evidence>
<dbReference type="GO" id="GO:0015031">
    <property type="term" value="P:protein transport"/>
    <property type="evidence" value="ECO:0007669"/>
    <property type="project" value="UniProtKB-KW"/>
</dbReference>
<comment type="subcellular location">
    <subcellularLocation>
        <location evidence="2">Cell projection</location>
        <location evidence="2">Lamellipodium</location>
    </subcellularLocation>
    <subcellularLocation>
        <location evidence="1">Early endosome membrane</location>
        <topology evidence="1">Peripheral membrane protein</topology>
        <orientation evidence="1">Cytoplasmic side</orientation>
    </subcellularLocation>
    <subcellularLocation>
        <location evidence="3">Golgi apparatus</location>
        <location evidence="3">trans-Golgi network membrane</location>
        <topology evidence="3">Peripheral membrane protein</topology>
        <orientation evidence="3">Cytoplasmic side</orientation>
    </subcellularLocation>
</comment>
<reference evidence="17" key="2">
    <citation type="submission" date="2016-05" db="EMBL/GenBank/DDBJ databases">
        <authorList>
            <person name="Lavstsen T."/>
            <person name="Jespersen J.S."/>
        </authorList>
    </citation>
    <scope>NUCLEOTIDE SEQUENCE</scope>
    <source>
        <tissue evidence="17">Brain</tissue>
    </source>
</reference>
<gene>
    <name evidence="17" type="primary">SNX1A</name>
    <name evidence="18" type="synonym">SNX1</name>
</gene>
<dbReference type="AlphaFoldDB" id="A0A1A7ZUK9"/>
<feature type="compositionally biased region" description="Basic and acidic residues" evidence="15">
    <location>
        <begin position="69"/>
        <end position="79"/>
    </location>
</feature>
<keyword evidence="11" id="KW-0333">Golgi apparatus</keyword>
<dbReference type="GO" id="GO:0034498">
    <property type="term" value="P:early endosome to Golgi transport"/>
    <property type="evidence" value="ECO:0007669"/>
    <property type="project" value="TreeGrafter"/>
</dbReference>
<dbReference type="Pfam" id="PF00787">
    <property type="entry name" value="PX"/>
    <property type="match status" value="1"/>
</dbReference>
<dbReference type="InterPro" id="IPR001683">
    <property type="entry name" value="PX_dom"/>
</dbReference>
<reference evidence="18" key="4">
    <citation type="submission" date="2025-05" db="UniProtKB">
        <authorList>
            <consortium name="Ensembl"/>
        </authorList>
    </citation>
    <scope>IDENTIFICATION</scope>
</reference>
<feature type="coiled-coil region" evidence="14">
    <location>
        <begin position="587"/>
        <end position="614"/>
    </location>
</feature>
<dbReference type="FunFam" id="3.30.1520.10:FF:000015">
    <property type="entry name" value="Sorting nexin 1"/>
    <property type="match status" value="1"/>
</dbReference>
<dbReference type="InterPro" id="IPR036871">
    <property type="entry name" value="PX_dom_sf"/>
</dbReference>
<keyword evidence="8" id="KW-0967">Endosome</keyword>
<name>A0A1A7ZUK9_NOTFU</name>
<feature type="region of interest" description="Disordered" evidence="15">
    <location>
        <begin position="208"/>
        <end position="268"/>
    </location>
</feature>
<dbReference type="GO" id="GO:0005829">
    <property type="term" value="C:cytosol"/>
    <property type="evidence" value="ECO:0007669"/>
    <property type="project" value="GOC"/>
</dbReference>
<feature type="domain" description="PX" evidence="16">
    <location>
        <begin position="284"/>
        <end position="413"/>
    </location>
</feature>
<keyword evidence="12" id="KW-0472">Membrane</keyword>
<keyword evidence="6" id="KW-0813">Transport</keyword>
<keyword evidence="19" id="KW-1185">Reference proteome</keyword>
<evidence type="ECO:0000256" key="8">
    <source>
        <dbReference type="ARBA" id="ARBA00022753"/>
    </source>
</evidence>
<dbReference type="Gene3D" id="3.30.1520.10">
    <property type="entry name" value="Phox-like domain"/>
    <property type="match status" value="1"/>
</dbReference>
<feature type="compositionally biased region" description="Polar residues" evidence="15">
    <location>
        <begin position="220"/>
        <end position="229"/>
    </location>
</feature>
<keyword evidence="9" id="KW-0653">Protein transport</keyword>
<evidence type="ECO:0000256" key="3">
    <source>
        <dbReference type="ARBA" id="ARBA00004546"/>
    </source>
</evidence>
<evidence type="ECO:0000256" key="9">
    <source>
        <dbReference type="ARBA" id="ARBA00022927"/>
    </source>
</evidence>
<accession>A0A1A7ZUK9</accession>
<evidence type="ECO:0000256" key="6">
    <source>
        <dbReference type="ARBA" id="ARBA00022448"/>
    </source>
</evidence>
<evidence type="ECO:0000313" key="19">
    <source>
        <dbReference type="Proteomes" id="UP000694548"/>
    </source>
</evidence>
<dbReference type="PROSITE" id="PS50195">
    <property type="entry name" value="PX"/>
    <property type="match status" value="1"/>
</dbReference>
<dbReference type="OrthoDB" id="271164at2759"/>
<feature type="compositionally biased region" description="Low complexity" evidence="15">
    <location>
        <begin position="119"/>
        <end position="129"/>
    </location>
</feature>
<evidence type="ECO:0000259" key="16">
    <source>
        <dbReference type="PROSITE" id="PS50195"/>
    </source>
</evidence>
<dbReference type="Gene3D" id="1.20.1270.60">
    <property type="entry name" value="Arfaptin homology (AH) domain/BAR domain"/>
    <property type="match status" value="1"/>
</dbReference>
<dbReference type="GeneID" id="107380827"/>
<keyword evidence="10" id="KW-0007">Acetylation</keyword>
<dbReference type="SUPFAM" id="SSF103657">
    <property type="entry name" value="BAR/IMD domain-like"/>
    <property type="match status" value="1"/>
</dbReference>
<dbReference type="RefSeq" id="XP_015807674.1">
    <property type="nucleotide sequence ID" value="XM_015952188.3"/>
</dbReference>
<dbReference type="GO" id="GO:0031901">
    <property type="term" value="C:early endosome membrane"/>
    <property type="evidence" value="ECO:0007669"/>
    <property type="project" value="UniProtKB-SubCell"/>
</dbReference>
<dbReference type="PANTHER" id="PTHR10555">
    <property type="entry name" value="SORTING NEXIN"/>
    <property type="match status" value="1"/>
</dbReference>
<evidence type="ECO:0000256" key="2">
    <source>
        <dbReference type="ARBA" id="ARBA00004510"/>
    </source>
</evidence>
<dbReference type="Proteomes" id="UP000694548">
    <property type="component" value="Chromosome sgr06"/>
</dbReference>
<evidence type="ECO:0000256" key="12">
    <source>
        <dbReference type="ARBA" id="ARBA00023136"/>
    </source>
</evidence>
<comment type="similarity">
    <text evidence="4">Belongs to the sorting nexin family.</text>
</comment>
<evidence type="ECO:0000313" key="18">
    <source>
        <dbReference type="Ensembl" id="ENSNFUP00015028428.1"/>
    </source>
</evidence>
<dbReference type="Ensembl" id="ENSNFUT00015029703.1">
    <property type="protein sequence ID" value="ENSNFUP00015028428.1"/>
    <property type="gene ID" value="ENSNFUG00015013207.1"/>
</dbReference>
<evidence type="ECO:0000256" key="15">
    <source>
        <dbReference type="SAM" id="MobiDB-lite"/>
    </source>
</evidence>
<dbReference type="GeneTree" id="ENSGT00940000155889"/>
<evidence type="ECO:0000256" key="4">
    <source>
        <dbReference type="ARBA" id="ARBA00010883"/>
    </source>
</evidence>
<dbReference type="FunFam" id="1.20.1270.60:FF:000012">
    <property type="entry name" value="Sorting nexin 2"/>
    <property type="match status" value="1"/>
</dbReference>
<reference evidence="18" key="1">
    <citation type="submission" date="2014-08" db="EMBL/GenBank/DDBJ databases">
        <authorList>
            <person name="Senf B."/>
            <person name="Petzold A."/>
            <person name="Downie B.R."/>
            <person name="Koch P."/>
            <person name="Platzer M."/>
        </authorList>
    </citation>
    <scope>NUCLEOTIDE SEQUENCE [LARGE SCALE GENOMIC DNA]</scope>
    <source>
        <strain evidence="18">GRZ</strain>
    </source>
</reference>
<protein>
    <recommendedName>
        <fullName evidence="5">Sorting nexin-1</fullName>
    </recommendedName>
</protein>
<keyword evidence="7" id="KW-0597">Phosphoprotein</keyword>
<proteinExistence type="inferred from homology"/>
<dbReference type="GO" id="GO:0035091">
    <property type="term" value="F:phosphatidylinositol binding"/>
    <property type="evidence" value="ECO:0007669"/>
    <property type="project" value="InterPro"/>
</dbReference>
<feature type="region of interest" description="Disordered" evidence="15">
    <location>
        <begin position="104"/>
        <end position="152"/>
    </location>
</feature>
<keyword evidence="13" id="KW-0966">Cell projection</keyword>
<dbReference type="SMART" id="SM00312">
    <property type="entry name" value="PX"/>
    <property type="match status" value="1"/>
</dbReference>
<dbReference type="SUPFAM" id="SSF64268">
    <property type="entry name" value="PX domain"/>
    <property type="match status" value="1"/>
</dbReference>
<sequence>MASSSERSPPPFPESEDPEVLEAAVPDRDSDEDEADDPFLSASNTPLTRKDTPAAPASPDDSLVTSSQSEHRSASRSSEDFMDVLNISAKAALEDPADDFVDILRGGASAQRGEDDAPAEGGAADPPAAFTAPVMELRDGWSASSTQKPLVSEKIPDPLVELLGEASTVTDEATKPSGEVVDLFDDEGSNIFTGAVPAEPADIFTEEDDTMSDTRKHSVKNNGVHSAENTDIIAEATVELSLDSPRNERKKKPTPTPSLPAAASLTKPECSALEEVEEEEEDRCDISVSVTDPEKIGDGMTAYMAYKVSTETLLPMFRNKTFTVRRRFSDFLGLYEKLSDKHGPSGLIVPPPPEKSILGMTKVKVGKEDSSSADFQERRRGALERYLQRVVNHPLLLQDPDVREFLEKDELPRAVSTQALSGAGFLKMLNRATDAVSKMTIKMNESDVWFEEKLQEVESADQQFRKLHTMAESLVVHRKELSLNTAGFAKSAAMLGSAEDNTALSRALSQLAEVEDKIEQLHQDQAANDTFGFSELIADYIRLLGAVRGTFDQRMKAWQRWQDAQAMLQKKRETEAKLLWANKPDKLQLAKEEITEWEAKVTQYERDFERVSATVRKEVLRFQKEKTKNFKRQIMVYLESLLQSQQQMIKYWEAFLPEAKAIA</sequence>
<evidence type="ECO:0000256" key="1">
    <source>
        <dbReference type="ARBA" id="ARBA00004469"/>
    </source>
</evidence>
<reference evidence="17" key="3">
    <citation type="submission" date="2016-06" db="EMBL/GenBank/DDBJ databases">
        <title>The genome of a short-lived fish provides insights into sex chromosome evolution and the genetic control of aging.</title>
        <authorList>
            <person name="Reichwald K."/>
            <person name="Felder M."/>
            <person name="Petzold A."/>
            <person name="Koch P."/>
            <person name="Groth M."/>
            <person name="Platzer M."/>
        </authorList>
    </citation>
    <scope>NUCLEOTIDE SEQUENCE</scope>
    <source>
        <tissue evidence="17">Brain</tissue>
    </source>
</reference>
<dbReference type="InterPro" id="IPR015404">
    <property type="entry name" value="Vps5_C"/>
</dbReference>
<evidence type="ECO:0000256" key="13">
    <source>
        <dbReference type="ARBA" id="ARBA00023273"/>
    </source>
</evidence>
<organism evidence="17">
    <name type="scientific">Nothobranchius furzeri</name>
    <name type="common">Turquoise killifish</name>
    <dbReference type="NCBI Taxonomy" id="105023"/>
    <lineage>
        <taxon>Eukaryota</taxon>
        <taxon>Metazoa</taxon>
        <taxon>Chordata</taxon>
        <taxon>Craniata</taxon>
        <taxon>Vertebrata</taxon>
        <taxon>Euteleostomi</taxon>
        <taxon>Actinopterygii</taxon>
        <taxon>Neopterygii</taxon>
        <taxon>Teleostei</taxon>
        <taxon>Neoteleostei</taxon>
        <taxon>Acanthomorphata</taxon>
        <taxon>Ovalentaria</taxon>
        <taxon>Atherinomorphae</taxon>
        <taxon>Cyprinodontiformes</taxon>
        <taxon>Nothobranchiidae</taxon>
        <taxon>Nothobranchius</taxon>
    </lineage>
</organism>
<evidence type="ECO:0000256" key="7">
    <source>
        <dbReference type="ARBA" id="ARBA00022553"/>
    </source>
</evidence>